<dbReference type="InterPro" id="IPR029069">
    <property type="entry name" value="HotDog_dom_sf"/>
</dbReference>
<evidence type="ECO:0008006" key="3">
    <source>
        <dbReference type="Google" id="ProtNLM"/>
    </source>
</evidence>
<dbReference type="EMBL" id="CAKLPX010000002">
    <property type="protein sequence ID" value="CAH0991933.1"/>
    <property type="molecule type" value="Genomic_DNA"/>
</dbReference>
<protein>
    <recommendedName>
        <fullName evidence="3">Acyl dehydratase</fullName>
    </recommendedName>
</protein>
<name>A0ABM9AFF0_9GAMM</name>
<dbReference type="Gene3D" id="3.10.129.10">
    <property type="entry name" value="Hotdog Thioesterase"/>
    <property type="match status" value="1"/>
</dbReference>
<accession>A0ABM9AFF0</accession>
<dbReference type="RefSeq" id="WP_237444632.1">
    <property type="nucleotide sequence ID" value="NZ_CAKLPX010000002.1"/>
</dbReference>
<organism evidence="1 2">
    <name type="scientific">Sinobacterium norvegicum</name>
    <dbReference type="NCBI Taxonomy" id="1641715"/>
    <lineage>
        <taxon>Bacteria</taxon>
        <taxon>Pseudomonadati</taxon>
        <taxon>Pseudomonadota</taxon>
        <taxon>Gammaproteobacteria</taxon>
        <taxon>Cellvibrionales</taxon>
        <taxon>Spongiibacteraceae</taxon>
        <taxon>Sinobacterium</taxon>
    </lineage>
</organism>
<comment type="caution">
    <text evidence="1">The sequence shown here is derived from an EMBL/GenBank/DDBJ whole genome shotgun (WGS) entry which is preliminary data.</text>
</comment>
<dbReference type="SUPFAM" id="SSF54637">
    <property type="entry name" value="Thioesterase/thiol ester dehydrase-isomerase"/>
    <property type="match status" value="1"/>
</dbReference>
<evidence type="ECO:0000313" key="2">
    <source>
        <dbReference type="Proteomes" id="UP000838100"/>
    </source>
</evidence>
<sequence>MTKFADVQVGDKLASQEVPITSGLIVGGAVASRDFTAVHHDKKVAQAAGLPDIFMNILTSNGLMGSYVTNWAGPDATVKKIDLKLGAPNLPGFIMTLVGEIKAKDDASGTVDIEVTGENNVWGMHMAGTVKIQLPQ</sequence>
<proteinExistence type="predicted"/>
<evidence type="ECO:0000313" key="1">
    <source>
        <dbReference type="EMBL" id="CAH0991933.1"/>
    </source>
</evidence>
<dbReference type="Proteomes" id="UP000838100">
    <property type="component" value="Unassembled WGS sequence"/>
</dbReference>
<keyword evidence="2" id="KW-1185">Reference proteome</keyword>
<reference evidence="1" key="1">
    <citation type="submission" date="2021-12" db="EMBL/GenBank/DDBJ databases">
        <authorList>
            <person name="Rodrigo-Torres L."/>
            <person name="Arahal R. D."/>
            <person name="Lucena T."/>
        </authorList>
    </citation>
    <scope>NUCLEOTIDE SEQUENCE</scope>
    <source>
        <strain evidence="1">CECT 8267</strain>
    </source>
</reference>
<gene>
    <name evidence="1" type="ORF">SIN8267_02048</name>
</gene>